<evidence type="ECO:0000313" key="3">
    <source>
        <dbReference type="Proteomes" id="UP000271974"/>
    </source>
</evidence>
<keyword evidence="3" id="KW-1185">Reference proteome</keyword>
<feature type="non-terminal residue" evidence="2">
    <location>
        <position position="1"/>
    </location>
</feature>
<organism evidence="2 3">
    <name type="scientific">Elysia chlorotica</name>
    <name type="common">Eastern emerald elysia</name>
    <name type="synonym">Sea slug</name>
    <dbReference type="NCBI Taxonomy" id="188477"/>
    <lineage>
        <taxon>Eukaryota</taxon>
        <taxon>Metazoa</taxon>
        <taxon>Spiralia</taxon>
        <taxon>Lophotrochozoa</taxon>
        <taxon>Mollusca</taxon>
        <taxon>Gastropoda</taxon>
        <taxon>Heterobranchia</taxon>
        <taxon>Euthyneura</taxon>
        <taxon>Panpulmonata</taxon>
        <taxon>Sacoglossa</taxon>
        <taxon>Placobranchoidea</taxon>
        <taxon>Plakobranchidae</taxon>
        <taxon>Elysia</taxon>
    </lineage>
</organism>
<name>A0A433TY08_ELYCH</name>
<feature type="compositionally biased region" description="Basic residues" evidence="1">
    <location>
        <begin position="41"/>
        <end position="53"/>
    </location>
</feature>
<evidence type="ECO:0000256" key="1">
    <source>
        <dbReference type="SAM" id="MobiDB-lite"/>
    </source>
</evidence>
<dbReference type="EMBL" id="RQTK01000138">
    <property type="protein sequence ID" value="RUS86471.1"/>
    <property type="molecule type" value="Genomic_DNA"/>
</dbReference>
<comment type="caution">
    <text evidence="2">The sequence shown here is derived from an EMBL/GenBank/DDBJ whole genome shotgun (WGS) entry which is preliminary data.</text>
</comment>
<feature type="compositionally biased region" description="Basic and acidic residues" evidence="1">
    <location>
        <begin position="14"/>
        <end position="26"/>
    </location>
</feature>
<reference evidence="2 3" key="1">
    <citation type="submission" date="2019-01" db="EMBL/GenBank/DDBJ databases">
        <title>A draft genome assembly of the solar-powered sea slug Elysia chlorotica.</title>
        <authorList>
            <person name="Cai H."/>
            <person name="Li Q."/>
            <person name="Fang X."/>
            <person name="Li J."/>
            <person name="Curtis N.E."/>
            <person name="Altenburger A."/>
            <person name="Shibata T."/>
            <person name="Feng M."/>
            <person name="Maeda T."/>
            <person name="Schwartz J.A."/>
            <person name="Shigenobu S."/>
            <person name="Lundholm N."/>
            <person name="Nishiyama T."/>
            <person name="Yang H."/>
            <person name="Hasebe M."/>
            <person name="Li S."/>
            <person name="Pierce S.K."/>
            <person name="Wang J."/>
        </authorList>
    </citation>
    <scope>NUCLEOTIDE SEQUENCE [LARGE SCALE GENOMIC DNA]</scope>
    <source>
        <strain evidence="2">EC2010</strain>
        <tissue evidence="2">Whole organism of an adult</tissue>
    </source>
</reference>
<protein>
    <submittedName>
        <fullName evidence="2">Uncharacterized protein</fullName>
    </submittedName>
</protein>
<dbReference type="Proteomes" id="UP000271974">
    <property type="component" value="Unassembled WGS sequence"/>
</dbReference>
<feature type="region of interest" description="Disordered" evidence="1">
    <location>
        <begin position="105"/>
        <end position="128"/>
    </location>
</feature>
<feature type="compositionally biased region" description="Basic and acidic residues" evidence="1">
    <location>
        <begin position="112"/>
        <end position="128"/>
    </location>
</feature>
<gene>
    <name evidence="2" type="ORF">EGW08_005786</name>
</gene>
<proteinExistence type="predicted"/>
<sequence length="128" mass="14598">VDRFNVHQAHAQNARHEAAEASDAARRSPHAGASVVAVQDKHRHGHGQRRHGHDHAQPTYERDVLRGGRHVLRHEQHEDGEGEQHREAQGDLLARLGRQQEACQRQTRQHHARDDHVQEVVEHSTPDL</sequence>
<feature type="non-terminal residue" evidence="2">
    <location>
        <position position="128"/>
    </location>
</feature>
<feature type="region of interest" description="Disordered" evidence="1">
    <location>
        <begin position="1"/>
        <end position="62"/>
    </location>
</feature>
<dbReference type="AlphaFoldDB" id="A0A433TY08"/>
<evidence type="ECO:0000313" key="2">
    <source>
        <dbReference type="EMBL" id="RUS86471.1"/>
    </source>
</evidence>
<accession>A0A433TY08</accession>